<feature type="non-terminal residue" evidence="2">
    <location>
        <position position="1"/>
    </location>
</feature>
<evidence type="ECO:0000313" key="2">
    <source>
        <dbReference type="EMBL" id="CAA9447783.1"/>
    </source>
</evidence>
<protein>
    <submittedName>
        <fullName evidence="2">Uncharacterized protein</fullName>
    </submittedName>
</protein>
<dbReference type="AlphaFoldDB" id="A0A6J4QP58"/>
<reference evidence="2" key="1">
    <citation type="submission" date="2020-02" db="EMBL/GenBank/DDBJ databases">
        <authorList>
            <person name="Meier V. D."/>
        </authorList>
    </citation>
    <scope>NUCLEOTIDE SEQUENCE</scope>
    <source>
        <strain evidence="2">AVDCRST_MAG66</strain>
    </source>
</reference>
<dbReference type="EMBL" id="CADCUS010000622">
    <property type="protein sequence ID" value="CAA9447783.1"/>
    <property type="molecule type" value="Genomic_DNA"/>
</dbReference>
<gene>
    <name evidence="2" type="ORF">AVDCRST_MAG66-4850</name>
</gene>
<feature type="region of interest" description="Disordered" evidence="1">
    <location>
        <begin position="1"/>
        <end position="38"/>
    </location>
</feature>
<feature type="compositionally biased region" description="Pro residues" evidence="1">
    <location>
        <begin position="29"/>
        <end position="38"/>
    </location>
</feature>
<sequence length="38" mass="4010">PTRPGWPGRCGRTRPAPRRCWSSSATSCGPPPTGMGRA</sequence>
<evidence type="ECO:0000256" key="1">
    <source>
        <dbReference type="SAM" id="MobiDB-lite"/>
    </source>
</evidence>
<feature type="non-terminal residue" evidence="2">
    <location>
        <position position="38"/>
    </location>
</feature>
<organism evidence="2">
    <name type="scientific">uncultured Pseudonocardia sp</name>
    <dbReference type="NCBI Taxonomy" id="211455"/>
    <lineage>
        <taxon>Bacteria</taxon>
        <taxon>Bacillati</taxon>
        <taxon>Actinomycetota</taxon>
        <taxon>Actinomycetes</taxon>
        <taxon>Pseudonocardiales</taxon>
        <taxon>Pseudonocardiaceae</taxon>
        <taxon>Pseudonocardia</taxon>
        <taxon>environmental samples</taxon>
    </lineage>
</organism>
<proteinExistence type="predicted"/>
<name>A0A6J4QP58_9PSEU</name>
<accession>A0A6J4QP58</accession>